<dbReference type="Proteomes" id="UP000297597">
    <property type="component" value="Unassembled WGS sequence"/>
</dbReference>
<dbReference type="InterPro" id="IPR027383">
    <property type="entry name" value="Znf_put"/>
</dbReference>
<feature type="compositionally biased region" description="Low complexity" evidence="3">
    <location>
        <begin position="295"/>
        <end position="311"/>
    </location>
</feature>
<dbReference type="Pfam" id="PF13490">
    <property type="entry name" value="zf-HC2"/>
    <property type="match status" value="1"/>
</dbReference>
<comment type="similarity">
    <text evidence="1">Belongs to the zinc-associated anti-sigma factor (ZAS) superfamily. Anti-sigma-W factor family.</text>
</comment>
<keyword evidence="4" id="KW-0812">Transmembrane</keyword>
<keyword evidence="4" id="KW-1133">Transmembrane helix</keyword>
<dbReference type="InterPro" id="IPR041916">
    <property type="entry name" value="Anti_sigma_zinc_sf"/>
</dbReference>
<name>A0A4Y7RPK2_9FIRM</name>
<evidence type="ECO:0000313" key="7">
    <source>
        <dbReference type="Proteomes" id="UP000297597"/>
    </source>
</evidence>
<evidence type="ECO:0000313" key="6">
    <source>
        <dbReference type="EMBL" id="TEB10771.1"/>
    </source>
</evidence>
<evidence type="ECO:0000256" key="2">
    <source>
        <dbReference type="ARBA" id="ARBA00024438"/>
    </source>
</evidence>
<evidence type="ECO:0000259" key="5">
    <source>
        <dbReference type="Pfam" id="PF13490"/>
    </source>
</evidence>
<gene>
    <name evidence="6" type="ORF">Pmgp_02086</name>
</gene>
<keyword evidence="4" id="KW-0472">Membrane</keyword>
<dbReference type="Gene3D" id="1.10.10.1320">
    <property type="entry name" value="Anti-sigma factor, zinc-finger domain"/>
    <property type="match status" value="1"/>
</dbReference>
<reference evidence="6 7" key="1">
    <citation type="journal article" date="2018" name="Environ. Microbiol.">
        <title>Novel energy conservation strategies and behaviour of Pelotomaculum schinkii driving syntrophic propionate catabolism.</title>
        <authorList>
            <person name="Hidalgo-Ahumada C.A.P."/>
            <person name="Nobu M.K."/>
            <person name="Narihiro T."/>
            <person name="Tamaki H."/>
            <person name="Liu W.T."/>
            <person name="Kamagata Y."/>
            <person name="Stams A.J.M."/>
            <person name="Imachi H."/>
            <person name="Sousa D.Z."/>
        </authorList>
    </citation>
    <scope>NUCLEOTIDE SEQUENCE [LARGE SCALE GENOMIC DNA]</scope>
    <source>
        <strain evidence="6 7">MGP</strain>
    </source>
</reference>
<feature type="region of interest" description="Disordered" evidence="3">
    <location>
        <begin position="294"/>
        <end position="326"/>
    </location>
</feature>
<protein>
    <recommendedName>
        <fullName evidence="2">Anti-sigma-W factor RsiW</fullName>
    </recommendedName>
</protein>
<organism evidence="6 7">
    <name type="scientific">Pelotomaculum propionicicum</name>
    <dbReference type="NCBI Taxonomy" id="258475"/>
    <lineage>
        <taxon>Bacteria</taxon>
        <taxon>Bacillati</taxon>
        <taxon>Bacillota</taxon>
        <taxon>Clostridia</taxon>
        <taxon>Eubacteriales</taxon>
        <taxon>Desulfotomaculaceae</taxon>
        <taxon>Pelotomaculum</taxon>
    </lineage>
</organism>
<dbReference type="AlphaFoldDB" id="A0A4Y7RPK2"/>
<feature type="domain" description="Putative zinc-finger" evidence="5">
    <location>
        <begin position="6"/>
        <end position="40"/>
    </location>
</feature>
<evidence type="ECO:0000256" key="4">
    <source>
        <dbReference type="SAM" id="Phobius"/>
    </source>
</evidence>
<feature type="transmembrane region" description="Helical" evidence="4">
    <location>
        <begin position="80"/>
        <end position="101"/>
    </location>
</feature>
<sequence>MSESKCEIVQDLLALYAEGEVSAATAGFVEEHLSSCNECRRSLEEFQKPIFHAPGQLNSEINETREKTAAVFLVRLRRTFLMVLVLLALSAAGLASASYYAGKNVATRDPAYARAEKMGLITPVGQTKQLGQSWITVDGILFDAARTTVFYRMSPAQDMSGEIEIEMRDENGNYYPYFAGKGYRGEHFMAELAAIEPDARAVSLIFTDSAGSEKAVFDIQVDTVKLAGLTREISPELKSEAGGLKISLDKLVLGVSQSVVEFTVAVEPDSDVTGVGFGAGQPFSLGLGPDGQAHAAAAGFTGPPRGATGAPPDQPSGGPGRPAAKDAPPVGIPLLIDLTNGKSAAYEGAKYSTITSTGSVAGSFLFNALDVDAKKLKLSFPPLYAYRQTIPEEKVSLTIPTEGEVLLDRNITAGGKEIYLDRLSVEGERLCLYYRLPGQQGYFPVYLPDFRLEDNEGRPLGHSRNTWENETGRIEIYLTDPGQRDLTLNLAAVGEKLPDVVFDRIPVGN</sequence>
<keyword evidence="7" id="KW-1185">Reference proteome</keyword>
<proteinExistence type="inferred from homology"/>
<dbReference type="RefSeq" id="WP_192902886.1">
    <property type="nucleotide sequence ID" value="NZ_QFFZ01000021.1"/>
</dbReference>
<evidence type="ECO:0000256" key="3">
    <source>
        <dbReference type="SAM" id="MobiDB-lite"/>
    </source>
</evidence>
<accession>A0A4Y7RPK2</accession>
<comment type="caution">
    <text evidence="6">The sequence shown here is derived from an EMBL/GenBank/DDBJ whole genome shotgun (WGS) entry which is preliminary data.</text>
</comment>
<dbReference type="EMBL" id="QFFZ01000021">
    <property type="protein sequence ID" value="TEB10771.1"/>
    <property type="molecule type" value="Genomic_DNA"/>
</dbReference>
<evidence type="ECO:0000256" key="1">
    <source>
        <dbReference type="ARBA" id="ARBA00024353"/>
    </source>
</evidence>